<protein>
    <recommendedName>
        <fullName evidence="5">Exodeoxyribonuclease 7 large subunit</fullName>
        <ecNumber evidence="5">3.1.11.6</ecNumber>
    </recommendedName>
    <alternativeName>
        <fullName evidence="5">Exodeoxyribonuclease VII large subunit</fullName>
        <shortName evidence="5">Exonuclease VII large subunit</shortName>
    </alternativeName>
</protein>
<keyword evidence="11" id="KW-1185">Reference proteome</keyword>
<comment type="similarity">
    <text evidence="5 6">Belongs to the XseA family.</text>
</comment>
<proteinExistence type="inferred from homology"/>
<dbReference type="EC" id="3.1.11.6" evidence="5"/>
<dbReference type="InterPro" id="IPR025824">
    <property type="entry name" value="OB-fold_nuc-bd_dom"/>
</dbReference>
<gene>
    <name evidence="5 10" type="primary">xseA</name>
    <name evidence="10" type="ORF">ACFQ2J_05725</name>
</gene>
<dbReference type="HAMAP" id="MF_00378">
    <property type="entry name" value="Exonuc_7_L"/>
    <property type="match status" value="1"/>
</dbReference>
<dbReference type="InterPro" id="IPR003753">
    <property type="entry name" value="Exonuc_VII_L"/>
</dbReference>
<reference evidence="11" key="1">
    <citation type="journal article" date="2019" name="Int. J. Syst. Evol. Microbiol.">
        <title>The Global Catalogue of Microorganisms (GCM) 10K type strain sequencing project: providing services to taxonomists for standard genome sequencing and annotation.</title>
        <authorList>
            <consortium name="The Broad Institute Genomics Platform"/>
            <consortium name="The Broad Institute Genome Sequencing Center for Infectious Disease"/>
            <person name="Wu L."/>
            <person name="Ma J."/>
        </authorList>
    </citation>
    <scope>NUCLEOTIDE SEQUENCE [LARGE SCALE GENOMIC DNA]</scope>
    <source>
        <strain evidence="11">CCUG 56607</strain>
    </source>
</reference>
<dbReference type="PANTHER" id="PTHR30008">
    <property type="entry name" value="EXODEOXYRIBONUCLEASE 7 LARGE SUBUNIT"/>
    <property type="match status" value="1"/>
</dbReference>
<evidence type="ECO:0000259" key="9">
    <source>
        <dbReference type="Pfam" id="PF13742"/>
    </source>
</evidence>
<dbReference type="RefSeq" id="WP_386057400.1">
    <property type="nucleotide sequence ID" value="NZ_JBHTKL010000001.1"/>
</dbReference>
<evidence type="ECO:0000256" key="7">
    <source>
        <dbReference type="SAM" id="Coils"/>
    </source>
</evidence>
<evidence type="ECO:0000256" key="4">
    <source>
        <dbReference type="ARBA" id="ARBA00022839"/>
    </source>
</evidence>
<evidence type="ECO:0000256" key="2">
    <source>
        <dbReference type="ARBA" id="ARBA00022722"/>
    </source>
</evidence>
<dbReference type="Pfam" id="PF02601">
    <property type="entry name" value="Exonuc_VII_L"/>
    <property type="match status" value="1"/>
</dbReference>
<comment type="caution">
    <text evidence="10">The sequence shown here is derived from an EMBL/GenBank/DDBJ whole genome shotgun (WGS) entry which is preliminary data.</text>
</comment>
<keyword evidence="7" id="KW-0175">Coiled coil</keyword>
<dbReference type="InterPro" id="IPR020579">
    <property type="entry name" value="Exonuc_VII_lsu_C"/>
</dbReference>
<feature type="coiled-coil region" evidence="7">
    <location>
        <begin position="265"/>
        <end position="330"/>
    </location>
</feature>
<evidence type="ECO:0000256" key="6">
    <source>
        <dbReference type="RuleBase" id="RU004355"/>
    </source>
</evidence>
<evidence type="ECO:0000313" key="11">
    <source>
        <dbReference type="Proteomes" id="UP001596990"/>
    </source>
</evidence>
<keyword evidence="3 5" id="KW-0378">Hydrolase</keyword>
<dbReference type="CDD" id="cd04489">
    <property type="entry name" value="ExoVII_LU_OBF"/>
    <property type="match status" value="1"/>
</dbReference>
<evidence type="ECO:0000256" key="1">
    <source>
        <dbReference type="ARBA" id="ARBA00022490"/>
    </source>
</evidence>
<keyword evidence="4 5" id="KW-0269">Exonuclease</keyword>
<organism evidence="10 11">
    <name type="scientific">Thalassobacillus hwangdonensis</name>
    <dbReference type="NCBI Taxonomy" id="546108"/>
    <lineage>
        <taxon>Bacteria</taxon>
        <taxon>Bacillati</taxon>
        <taxon>Bacillota</taxon>
        <taxon>Bacilli</taxon>
        <taxon>Bacillales</taxon>
        <taxon>Bacillaceae</taxon>
        <taxon>Thalassobacillus</taxon>
    </lineage>
</organism>
<sequence length="451" mass="51496">MEDRYLTVTALTKYIKRKFASDSHLREVWLRGEISNFKHHSRGHMYCSIKDDQARIQAVMFAGYNRTLKFMPENGMNVLIRGEVSVYEPMGQYQLYIHDMQPDGIGALYLAFEQLKEKLELEGLFSESTKKDLPAFPKHIAIITSPTGAAIRDILSTIQRRYPMVKRTIIPVSVQGELAKASIVKAIEYANQAGEFDLIIVGRGGGSIEDLWSFNEEIVARAIYHSTVPIISAVGHETDFTISDFVADVRAATPTGAAELAVPSKDELVKQVQGLEKRLLRALEVKRAEASSQLERLKKSYAFKYPQQLMRQKEQELDRLLESMDRQMKVLVTQKKERLLHAQTRFNQQHPDQQVIQSTERLQQATAQLQKNFQLLYKEKVNTFNHMLSKLSILNPLEIMKRGFAIPYGQSGEVIKRVEEVQPGDAITVKVQNGRLDCQVWGIEEDENDER</sequence>
<comment type="subunit">
    <text evidence="5">Heterooligomer composed of large and small subunits.</text>
</comment>
<evidence type="ECO:0000313" key="10">
    <source>
        <dbReference type="EMBL" id="MFD1018699.1"/>
    </source>
</evidence>
<dbReference type="NCBIfam" id="TIGR00237">
    <property type="entry name" value="xseA"/>
    <property type="match status" value="1"/>
</dbReference>
<evidence type="ECO:0000259" key="8">
    <source>
        <dbReference type="Pfam" id="PF02601"/>
    </source>
</evidence>
<name>A0ABW3L293_9BACI</name>
<accession>A0ABW3L293</accession>
<dbReference type="GO" id="GO:0008855">
    <property type="term" value="F:exodeoxyribonuclease VII activity"/>
    <property type="evidence" value="ECO:0007669"/>
    <property type="project" value="UniProtKB-EC"/>
</dbReference>
<comment type="subcellular location">
    <subcellularLocation>
        <location evidence="5 6">Cytoplasm</location>
    </subcellularLocation>
</comment>
<keyword evidence="1 5" id="KW-0963">Cytoplasm</keyword>
<dbReference type="EMBL" id="JBHTKL010000001">
    <property type="protein sequence ID" value="MFD1018699.1"/>
    <property type="molecule type" value="Genomic_DNA"/>
</dbReference>
<feature type="domain" description="OB-fold nucleic acid binding" evidence="9">
    <location>
        <begin position="6"/>
        <end position="101"/>
    </location>
</feature>
<evidence type="ECO:0000256" key="3">
    <source>
        <dbReference type="ARBA" id="ARBA00022801"/>
    </source>
</evidence>
<keyword evidence="2 5" id="KW-0540">Nuclease</keyword>
<dbReference type="Pfam" id="PF13742">
    <property type="entry name" value="tRNA_anti_2"/>
    <property type="match status" value="1"/>
</dbReference>
<comment type="catalytic activity">
    <reaction evidence="5 6">
        <text>Exonucleolytic cleavage in either 5'- to 3'- or 3'- to 5'-direction to yield nucleoside 5'-phosphates.</text>
        <dbReference type="EC" id="3.1.11.6"/>
    </reaction>
</comment>
<dbReference type="Proteomes" id="UP001596990">
    <property type="component" value="Unassembled WGS sequence"/>
</dbReference>
<evidence type="ECO:0000256" key="5">
    <source>
        <dbReference type="HAMAP-Rule" id="MF_00378"/>
    </source>
</evidence>
<feature type="domain" description="Exonuclease VII large subunit C-terminal" evidence="8">
    <location>
        <begin position="124"/>
        <end position="439"/>
    </location>
</feature>
<comment type="function">
    <text evidence="5">Bidirectionally degrades single-stranded DNA into large acid-insoluble oligonucleotides, which are then degraded further into small acid-soluble oligonucleotides.</text>
</comment>
<dbReference type="PANTHER" id="PTHR30008:SF0">
    <property type="entry name" value="EXODEOXYRIBONUCLEASE 7 LARGE SUBUNIT"/>
    <property type="match status" value="1"/>
</dbReference>